<keyword evidence="2" id="KW-1185">Reference proteome</keyword>
<evidence type="ECO:0000313" key="1">
    <source>
        <dbReference type="EMBL" id="TBN16296.1"/>
    </source>
</evidence>
<accession>A0A4Q9FNE0</accession>
<proteinExistence type="predicted"/>
<dbReference type="OrthoDB" id="5464618at2"/>
<keyword evidence="1" id="KW-0808">Transferase</keyword>
<keyword evidence="1" id="KW-0489">Methyltransferase</keyword>
<evidence type="ECO:0000313" key="2">
    <source>
        <dbReference type="Proteomes" id="UP000292372"/>
    </source>
</evidence>
<dbReference type="GO" id="GO:0032259">
    <property type="term" value="P:methylation"/>
    <property type="evidence" value="ECO:0007669"/>
    <property type="project" value="UniProtKB-KW"/>
</dbReference>
<dbReference type="RefSeq" id="WP_130936278.1">
    <property type="nucleotide sequence ID" value="NZ_BMEE01000002.1"/>
</dbReference>
<dbReference type="Pfam" id="PF13578">
    <property type="entry name" value="Methyltransf_24"/>
    <property type="match status" value="1"/>
</dbReference>
<dbReference type="Proteomes" id="UP000292372">
    <property type="component" value="Unassembled WGS sequence"/>
</dbReference>
<dbReference type="Gene3D" id="3.40.50.150">
    <property type="entry name" value="Vaccinia Virus protein VP39"/>
    <property type="match status" value="1"/>
</dbReference>
<comment type="caution">
    <text evidence="1">The sequence shown here is derived from an EMBL/GenBank/DDBJ whole genome shotgun (WGS) entry which is preliminary data.</text>
</comment>
<protein>
    <submittedName>
        <fullName evidence="1">Class I SAM-dependent methyltransferase</fullName>
    </submittedName>
</protein>
<dbReference type="AlphaFoldDB" id="A0A4Q9FNE0"/>
<dbReference type="EMBL" id="SIRS01000003">
    <property type="protein sequence ID" value="TBN16296.1"/>
    <property type="molecule type" value="Genomic_DNA"/>
</dbReference>
<organism evidence="1 2">
    <name type="scientific">Hyunsoonleella pacifica</name>
    <dbReference type="NCBI Taxonomy" id="1080224"/>
    <lineage>
        <taxon>Bacteria</taxon>
        <taxon>Pseudomonadati</taxon>
        <taxon>Bacteroidota</taxon>
        <taxon>Flavobacteriia</taxon>
        <taxon>Flavobacteriales</taxon>
        <taxon>Flavobacteriaceae</taxon>
    </lineage>
</organism>
<dbReference type="GO" id="GO:0008168">
    <property type="term" value="F:methyltransferase activity"/>
    <property type="evidence" value="ECO:0007669"/>
    <property type="project" value="UniProtKB-KW"/>
</dbReference>
<dbReference type="InterPro" id="IPR029063">
    <property type="entry name" value="SAM-dependent_MTases_sf"/>
</dbReference>
<dbReference type="SUPFAM" id="SSF53335">
    <property type="entry name" value="S-adenosyl-L-methionine-dependent methyltransferases"/>
    <property type="match status" value="1"/>
</dbReference>
<gene>
    <name evidence="1" type="ORF">EYD46_06515</name>
</gene>
<name>A0A4Q9FNE0_9FLAO</name>
<sequence>MITKKINKHKLILKRRLEQKKTLDKMSKIKNATLQLFIHVFTSVKQQKFTDDDIVAFKRCEYYRHSLLKDDRKVKYDIFGLNETALVSEICVKAASKPKWCQLLYGIAKKLDNPSVFEIGTNLGISGTYLLEALKNKQGFFTTMEGLPKLCEIASNQFSTITTEDNFQVIQGLYDDTFPKVMQQEHKYNLIFIDGNHKKKPTLEYFYALKTKMRIPSIFVFDDIYWSSEMIEAWTIIKKDSDINFSIDLYEQGIAIIDNDEVIKNQNFNLHLSY</sequence>
<reference evidence="1 2" key="1">
    <citation type="journal article" date="2015" name="Int. J. Syst. Evol. Microbiol.">
        <title>Hyunsoonleella pacifica sp. nov., isolated from seawater of South Pacific Gyre.</title>
        <authorList>
            <person name="Gao X."/>
            <person name="Zhang Z."/>
            <person name="Dai X."/>
            <person name="Zhang X.H."/>
        </authorList>
    </citation>
    <scope>NUCLEOTIDE SEQUENCE [LARGE SCALE GENOMIC DNA]</scope>
    <source>
        <strain evidence="1 2">SW033</strain>
    </source>
</reference>